<dbReference type="GO" id="GO:0032790">
    <property type="term" value="P:ribosome disassembly"/>
    <property type="evidence" value="ECO:0007669"/>
    <property type="project" value="TreeGrafter"/>
</dbReference>
<dbReference type="Gene3D" id="3.30.110.10">
    <property type="entry name" value="Translation initiation factor 3 (IF-3), C-terminal domain"/>
    <property type="match status" value="1"/>
</dbReference>
<dbReference type="GO" id="GO:0005739">
    <property type="term" value="C:mitochondrion"/>
    <property type="evidence" value="ECO:0007669"/>
    <property type="project" value="TreeGrafter"/>
</dbReference>
<dbReference type="GO" id="GO:0043022">
    <property type="term" value="F:ribosome binding"/>
    <property type="evidence" value="ECO:0007669"/>
    <property type="project" value="TreeGrafter"/>
</dbReference>
<dbReference type="PANTHER" id="PTHR10938:SF0">
    <property type="entry name" value="TRANSLATION INITIATION FACTOR IF-3, MITOCHONDRIAL"/>
    <property type="match status" value="1"/>
</dbReference>
<organism evidence="5 6">
    <name type="scientific">Zalerion maritima</name>
    <dbReference type="NCBI Taxonomy" id="339359"/>
    <lineage>
        <taxon>Eukaryota</taxon>
        <taxon>Fungi</taxon>
        <taxon>Dikarya</taxon>
        <taxon>Ascomycota</taxon>
        <taxon>Pezizomycotina</taxon>
        <taxon>Sordariomycetes</taxon>
        <taxon>Lulworthiomycetidae</taxon>
        <taxon>Lulworthiales</taxon>
        <taxon>Lulworthiaceae</taxon>
        <taxon>Zalerion</taxon>
    </lineage>
</organism>
<dbReference type="InterPro" id="IPR036788">
    <property type="entry name" value="T_IF-3_C_sf"/>
</dbReference>
<dbReference type="InterPro" id="IPR001288">
    <property type="entry name" value="Translation_initiation_fac_3"/>
</dbReference>
<sequence length="346" mass="37679">MTSLHTLGSAAGRRTAAATALSSSASSSSSSSSGRIFCQRSSSSATIAILPTATRPSHPFQTIPPSPHQSLRRLLTTTRPTLYAGRYIKPDPVQDKAARGRLPRDEEIKYPKIYIRTSPEAPTPPSVPGLPSAASSSSSSSSSSPPPPSSSPEEAEVENAITSPPEPTSSSPSSSLSIPLSTQDVLASLDRKTHYLQVVTFPQPNWELQPYPICVVVDKAASRLAEKSKKKEKREKRVTTKKLELNWAIDTGDLAHKVKRMRQFLEAGFRVDVLLAPKRRGVKKAEGKDAKELIAKLEELVEGVKAFEHKKREGQMLGVMRMYFQGRKRDGVEGEDVVVEEKGLRG</sequence>
<feature type="region of interest" description="Disordered" evidence="4">
    <location>
        <begin position="1"/>
        <end position="36"/>
    </location>
</feature>
<evidence type="ECO:0000256" key="1">
    <source>
        <dbReference type="ARBA" id="ARBA00005439"/>
    </source>
</evidence>
<name>A0AAD5WNW4_9PEZI</name>
<dbReference type="PANTHER" id="PTHR10938">
    <property type="entry name" value="TRANSLATION INITIATION FACTOR IF-3"/>
    <property type="match status" value="1"/>
</dbReference>
<feature type="compositionally biased region" description="Basic and acidic residues" evidence="4">
    <location>
        <begin position="88"/>
        <end position="110"/>
    </location>
</feature>
<evidence type="ECO:0000313" key="6">
    <source>
        <dbReference type="Proteomes" id="UP001201980"/>
    </source>
</evidence>
<reference evidence="5" key="1">
    <citation type="submission" date="2022-07" db="EMBL/GenBank/DDBJ databases">
        <title>Draft genome sequence of Zalerion maritima ATCC 34329, a (micro)plastics degrading marine fungus.</title>
        <authorList>
            <person name="Paco A."/>
            <person name="Goncalves M.F.M."/>
            <person name="Rocha-Santos T.A.P."/>
            <person name="Alves A."/>
        </authorList>
    </citation>
    <scope>NUCLEOTIDE SEQUENCE</scope>
    <source>
        <strain evidence="5">ATCC 34329</strain>
    </source>
</reference>
<feature type="compositionally biased region" description="Low complexity" evidence="4">
    <location>
        <begin position="129"/>
        <end position="143"/>
    </location>
</feature>
<evidence type="ECO:0000256" key="2">
    <source>
        <dbReference type="ARBA" id="ARBA00022540"/>
    </source>
</evidence>
<dbReference type="EMBL" id="JAKWBI020000369">
    <property type="protein sequence ID" value="KAJ2895868.1"/>
    <property type="molecule type" value="Genomic_DNA"/>
</dbReference>
<feature type="compositionally biased region" description="Low complexity" evidence="4">
    <location>
        <begin position="168"/>
        <end position="178"/>
    </location>
</feature>
<dbReference type="GO" id="GO:0003743">
    <property type="term" value="F:translation initiation factor activity"/>
    <property type="evidence" value="ECO:0007669"/>
    <property type="project" value="UniProtKB-KW"/>
</dbReference>
<keyword evidence="3" id="KW-0648">Protein biosynthesis</keyword>
<evidence type="ECO:0000256" key="4">
    <source>
        <dbReference type="SAM" id="MobiDB-lite"/>
    </source>
</evidence>
<feature type="compositionally biased region" description="Low complexity" evidence="4">
    <location>
        <begin position="72"/>
        <end position="82"/>
    </location>
</feature>
<keyword evidence="2 5" id="KW-0396">Initiation factor</keyword>
<dbReference type="GO" id="GO:0070124">
    <property type="term" value="P:mitochondrial translational initiation"/>
    <property type="evidence" value="ECO:0007669"/>
    <property type="project" value="TreeGrafter"/>
</dbReference>
<evidence type="ECO:0000256" key="3">
    <source>
        <dbReference type="ARBA" id="ARBA00022917"/>
    </source>
</evidence>
<comment type="similarity">
    <text evidence="1">Belongs to the IF-3 family.</text>
</comment>
<comment type="caution">
    <text evidence="5">The sequence shown here is derived from an EMBL/GenBank/DDBJ whole genome shotgun (WGS) entry which is preliminary data.</text>
</comment>
<evidence type="ECO:0000313" key="5">
    <source>
        <dbReference type="EMBL" id="KAJ2895868.1"/>
    </source>
</evidence>
<dbReference type="AlphaFoldDB" id="A0AAD5WNW4"/>
<protein>
    <submittedName>
        <fullName evidence="5">Translation initiation factor if-3 protein</fullName>
    </submittedName>
</protein>
<keyword evidence="6" id="KW-1185">Reference proteome</keyword>
<feature type="region of interest" description="Disordered" evidence="4">
    <location>
        <begin position="52"/>
        <end position="178"/>
    </location>
</feature>
<dbReference type="SUPFAM" id="SSF55200">
    <property type="entry name" value="Translation initiation factor IF3, C-terminal domain"/>
    <property type="match status" value="1"/>
</dbReference>
<proteinExistence type="inferred from homology"/>
<accession>A0AAD5WNW4</accession>
<dbReference type="Proteomes" id="UP001201980">
    <property type="component" value="Unassembled WGS sequence"/>
</dbReference>
<gene>
    <name evidence="5" type="ORF">MKZ38_006058</name>
</gene>
<feature type="compositionally biased region" description="Low complexity" evidence="4">
    <location>
        <begin position="1"/>
        <end position="35"/>
    </location>
</feature>